<name>A0A4U5MFB0_STECR</name>
<dbReference type="AlphaFoldDB" id="A0A4U5MFB0"/>
<dbReference type="EMBL" id="AZBU02000008">
    <property type="protein sequence ID" value="TKR67888.1"/>
    <property type="molecule type" value="Genomic_DNA"/>
</dbReference>
<proteinExistence type="predicted"/>
<accession>A0A4U5MFB0</accession>
<evidence type="ECO:0000256" key="1">
    <source>
        <dbReference type="SAM" id="MobiDB-lite"/>
    </source>
</evidence>
<dbReference type="STRING" id="34508.A0A4U5MFB0"/>
<dbReference type="OrthoDB" id="5798791at2759"/>
<dbReference type="Proteomes" id="UP000298663">
    <property type="component" value="Unassembled WGS sequence"/>
</dbReference>
<protein>
    <submittedName>
        <fullName evidence="2">Uncharacterized protein</fullName>
    </submittedName>
</protein>
<feature type="region of interest" description="Disordered" evidence="1">
    <location>
        <begin position="271"/>
        <end position="314"/>
    </location>
</feature>
<organism evidence="2 3">
    <name type="scientific">Steinernema carpocapsae</name>
    <name type="common">Entomopathogenic nematode</name>
    <dbReference type="NCBI Taxonomy" id="34508"/>
    <lineage>
        <taxon>Eukaryota</taxon>
        <taxon>Metazoa</taxon>
        <taxon>Ecdysozoa</taxon>
        <taxon>Nematoda</taxon>
        <taxon>Chromadorea</taxon>
        <taxon>Rhabditida</taxon>
        <taxon>Tylenchina</taxon>
        <taxon>Panagrolaimomorpha</taxon>
        <taxon>Strongyloidoidea</taxon>
        <taxon>Steinernematidae</taxon>
        <taxon>Steinernema</taxon>
    </lineage>
</organism>
<sequence length="314" mass="36079">MCESIRVHLDESIRYIQHMTVPLPVDEREALRAMAELLSNRMFQKLWIENTTKALLYTVNDPEDRCCSSRLNANRSKAVVVRRIIDELAQQIHLALETFARSVDLALCHFEASAVNRDASSLYSARLHIDRFLSEKEFVLSHFEQNSRRLSQLLRLFTQRISTPFHIANCAFFASVLADLLYRTEEYCVIQGRIPLNDTQELKTSIDSFNFKVVQRLNARVIEVKRKGMEPNSSPPKKTPAQAASPGTLRDFLNQRTPTKSYLLPDHLERIRNKAGQNQPKRSRSVYSALNGSSNSKRKDSDSEVLRSCLNQRK</sequence>
<feature type="region of interest" description="Disordered" evidence="1">
    <location>
        <begin position="226"/>
        <end position="251"/>
    </location>
</feature>
<feature type="compositionally biased region" description="Polar residues" evidence="1">
    <location>
        <begin position="275"/>
        <end position="295"/>
    </location>
</feature>
<reference evidence="2 3" key="2">
    <citation type="journal article" date="2019" name="G3 (Bethesda)">
        <title>Hybrid Assembly of the Genome of the Entomopathogenic Nematode Steinernema carpocapsae Identifies the X-Chromosome.</title>
        <authorList>
            <person name="Serra L."/>
            <person name="Macchietto M."/>
            <person name="Macias-Munoz A."/>
            <person name="McGill C.J."/>
            <person name="Rodriguez I.M."/>
            <person name="Rodriguez B."/>
            <person name="Murad R."/>
            <person name="Mortazavi A."/>
        </authorList>
    </citation>
    <scope>NUCLEOTIDE SEQUENCE [LARGE SCALE GENOMIC DNA]</scope>
    <source>
        <strain evidence="2 3">ALL</strain>
    </source>
</reference>
<reference evidence="2 3" key="1">
    <citation type="journal article" date="2015" name="Genome Biol.">
        <title>Comparative genomics of Steinernema reveals deeply conserved gene regulatory networks.</title>
        <authorList>
            <person name="Dillman A.R."/>
            <person name="Macchietto M."/>
            <person name="Porter C.F."/>
            <person name="Rogers A."/>
            <person name="Williams B."/>
            <person name="Antoshechkin I."/>
            <person name="Lee M.M."/>
            <person name="Goodwin Z."/>
            <person name="Lu X."/>
            <person name="Lewis E.E."/>
            <person name="Goodrich-Blair H."/>
            <person name="Stock S.P."/>
            <person name="Adams B.J."/>
            <person name="Sternberg P.W."/>
            <person name="Mortazavi A."/>
        </authorList>
    </citation>
    <scope>NUCLEOTIDE SEQUENCE [LARGE SCALE GENOMIC DNA]</scope>
    <source>
        <strain evidence="2 3">ALL</strain>
    </source>
</reference>
<evidence type="ECO:0000313" key="2">
    <source>
        <dbReference type="EMBL" id="TKR67888.1"/>
    </source>
</evidence>
<evidence type="ECO:0000313" key="3">
    <source>
        <dbReference type="Proteomes" id="UP000298663"/>
    </source>
</evidence>
<gene>
    <name evidence="2" type="ORF">L596_023968</name>
</gene>
<comment type="caution">
    <text evidence="2">The sequence shown here is derived from an EMBL/GenBank/DDBJ whole genome shotgun (WGS) entry which is preliminary data.</text>
</comment>
<keyword evidence="3" id="KW-1185">Reference proteome</keyword>